<dbReference type="Proteomes" id="UP000644115">
    <property type="component" value="Unassembled WGS sequence"/>
</dbReference>
<protein>
    <submittedName>
        <fullName evidence="2">Uncharacterized protein</fullName>
    </submittedName>
</protein>
<sequence>MNREETLKKFNTYSSLFLVLGVLDLVLIWLSFGNKDMIALLHGGGSAAASALRILFLVTVVLGVILAVLKFYVGIQGLRQVKGNARGDLHLKVARGTMILSMISLVLSLLMILKGGGDASDALLDLVAVIFLAQYVKFGKTLMTMK</sequence>
<gene>
    <name evidence="2" type="ORF">H8876_00350</name>
</gene>
<proteinExistence type="predicted"/>
<evidence type="ECO:0000256" key="1">
    <source>
        <dbReference type="SAM" id="Phobius"/>
    </source>
</evidence>
<feature type="transmembrane region" description="Helical" evidence="1">
    <location>
        <begin position="119"/>
        <end position="136"/>
    </location>
</feature>
<dbReference type="AlphaFoldDB" id="A0A923NAH4"/>
<reference evidence="2" key="1">
    <citation type="submission" date="2020-08" db="EMBL/GenBank/DDBJ databases">
        <authorList>
            <person name="Liu C."/>
            <person name="Sun Q."/>
        </authorList>
    </citation>
    <scope>NUCLEOTIDE SEQUENCE</scope>
    <source>
        <strain evidence="2">BX16</strain>
    </source>
</reference>
<dbReference type="EMBL" id="JACRWC010000007">
    <property type="protein sequence ID" value="MBC5998473.1"/>
    <property type="molecule type" value="Genomic_DNA"/>
</dbReference>
<organism evidence="2 3">
    <name type="scientific">Lentihominibacter faecis</name>
    <dbReference type="NCBI Taxonomy" id="2764712"/>
    <lineage>
        <taxon>Bacteria</taxon>
        <taxon>Bacillati</taxon>
        <taxon>Bacillota</taxon>
        <taxon>Clostridia</taxon>
        <taxon>Peptostreptococcales</taxon>
        <taxon>Anaerovoracaceae</taxon>
        <taxon>Lentihominibacter</taxon>
    </lineage>
</organism>
<evidence type="ECO:0000313" key="3">
    <source>
        <dbReference type="Proteomes" id="UP000644115"/>
    </source>
</evidence>
<feature type="transmembrane region" description="Helical" evidence="1">
    <location>
        <begin position="12"/>
        <end position="32"/>
    </location>
</feature>
<keyword evidence="1" id="KW-1133">Transmembrane helix</keyword>
<accession>A0A923NAH4</accession>
<keyword evidence="3" id="KW-1185">Reference proteome</keyword>
<comment type="caution">
    <text evidence="2">The sequence shown here is derived from an EMBL/GenBank/DDBJ whole genome shotgun (WGS) entry which is preliminary data.</text>
</comment>
<feature type="transmembrane region" description="Helical" evidence="1">
    <location>
        <begin position="93"/>
        <end position="113"/>
    </location>
</feature>
<keyword evidence="1" id="KW-0812">Transmembrane</keyword>
<feature type="transmembrane region" description="Helical" evidence="1">
    <location>
        <begin position="52"/>
        <end position="73"/>
    </location>
</feature>
<name>A0A923NAH4_9FIRM</name>
<evidence type="ECO:0000313" key="2">
    <source>
        <dbReference type="EMBL" id="MBC5998473.1"/>
    </source>
</evidence>
<dbReference type="RefSeq" id="WP_249286082.1">
    <property type="nucleotide sequence ID" value="NZ_JACRWC010000007.1"/>
</dbReference>
<keyword evidence="1" id="KW-0472">Membrane</keyword>